<evidence type="ECO:0000256" key="8">
    <source>
        <dbReference type="ARBA" id="ARBA00022777"/>
    </source>
</evidence>
<dbReference type="InterPro" id="IPR000700">
    <property type="entry name" value="PAS-assoc_C"/>
</dbReference>
<feature type="domain" description="Histidine kinase" evidence="17">
    <location>
        <begin position="304"/>
        <end position="525"/>
    </location>
</feature>
<evidence type="ECO:0000256" key="7">
    <source>
        <dbReference type="ARBA" id="ARBA00022741"/>
    </source>
</evidence>
<dbReference type="Gene3D" id="3.30.450.20">
    <property type="entry name" value="PAS domain"/>
    <property type="match status" value="2"/>
</dbReference>
<feature type="coiled-coil region" evidence="16">
    <location>
        <begin position="277"/>
        <end position="304"/>
    </location>
</feature>
<evidence type="ECO:0000256" key="6">
    <source>
        <dbReference type="ARBA" id="ARBA00022679"/>
    </source>
</evidence>
<dbReference type="FunFam" id="1.10.287.130:FF:000002">
    <property type="entry name" value="Two-component osmosensing histidine kinase"/>
    <property type="match status" value="1"/>
</dbReference>
<dbReference type="SUPFAM" id="SSF55785">
    <property type="entry name" value="PYP-like sensor domain (PAS domain)"/>
    <property type="match status" value="2"/>
</dbReference>
<dbReference type="Gene3D" id="3.40.50.2300">
    <property type="match status" value="1"/>
</dbReference>
<evidence type="ECO:0000256" key="3">
    <source>
        <dbReference type="ARBA" id="ARBA00012438"/>
    </source>
</evidence>
<dbReference type="Proteomes" id="UP000233534">
    <property type="component" value="Chromosome"/>
</dbReference>
<dbReference type="CDD" id="cd00082">
    <property type="entry name" value="HisKA"/>
    <property type="match status" value="1"/>
</dbReference>
<organism evidence="21 22">
    <name type="scientific">Acetivibrio saccincola</name>
    <dbReference type="NCBI Taxonomy" id="1677857"/>
    <lineage>
        <taxon>Bacteria</taxon>
        <taxon>Bacillati</taxon>
        <taxon>Bacillota</taxon>
        <taxon>Clostridia</taxon>
        <taxon>Eubacteriales</taxon>
        <taxon>Oscillospiraceae</taxon>
        <taxon>Acetivibrio</taxon>
    </lineage>
</organism>
<accession>A0A2K9E293</accession>
<dbReference type="KEGG" id="hsc:HVS_09825"/>
<dbReference type="SMART" id="SM00448">
    <property type="entry name" value="REC"/>
    <property type="match status" value="1"/>
</dbReference>
<dbReference type="PANTHER" id="PTHR45339:SF1">
    <property type="entry name" value="HYBRID SIGNAL TRANSDUCTION HISTIDINE KINASE J"/>
    <property type="match status" value="1"/>
</dbReference>
<evidence type="ECO:0000256" key="2">
    <source>
        <dbReference type="ARBA" id="ARBA00006402"/>
    </source>
</evidence>
<dbReference type="InterPro" id="IPR003594">
    <property type="entry name" value="HATPase_dom"/>
</dbReference>
<dbReference type="NCBIfam" id="TIGR00229">
    <property type="entry name" value="sensory_box"/>
    <property type="match status" value="1"/>
</dbReference>
<dbReference type="InterPro" id="IPR004358">
    <property type="entry name" value="Sig_transdc_His_kin-like_C"/>
</dbReference>
<dbReference type="PRINTS" id="PR00344">
    <property type="entry name" value="BCTRLSENSOR"/>
</dbReference>
<dbReference type="PANTHER" id="PTHR45339">
    <property type="entry name" value="HYBRID SIGNAL TRANSDUCTION HISTIDINE KINASE J"/>
    <property type="match status" value="1"/>
</dbReference>
<keyword evidence="8 21" id="KW-0418">Kinase</keyword>
<evidence type="ECO:0000313" key="21">
    <source>
        <dbReference type="EMBL" id="AUG57862.1"/>
    </source>
</evidence>
<dbReference type="GO" id="GO:0006355">
    <property type="term" value="P:regulation of DNA-templated transcription"/>
    <property type="evidence" value="ECO:0007669"/>
    <property type="project" value="InterPro"/>
</dbReference>
<dbReference type="Pfam" id="PF02518">
    <property type="entry name" value="HATPase_c"/>
    <property type="match status" value="1"/>
</dbReference>
<comment type="subunit">
    <text evidence="12">At low DSF concentrations, interacts with RpfF.</text>
</comment>
<evidence type="ECO:0000256" key="5">
    <source>
        <dbReference type="ARBA" id="ARBA00022553"/>
    </source>
</evidence>
<evidence type="ECO:0000256" key="12">
    <source>
        <dbReference type="ARBA" id="ARBA00064003"/>
    </source>
</evidence>
<dbReference type="SUPFAM" id="SSF55874">
    <property type="entry name" value="ATPase domain of HSP90 chaperone/DNA topoisomerase II/histidine kinase"/>
    <property type="match status" value="1"/>
</dbReference>
<evidence type="ECO:0000313" key="22">
    <source>
        <dbReference type="Proteomes" id="UP000233534"/>
    </source>
</evidence>
<feature type="domain" description="PAS" evidence="19">
    <location>
        <begin position="13"/>
        <end position="86"/>
    </location>
</feature>
<dbReference type="SUPFAM" id="SSF47384">
    <property type="entry name" value="Homodimeric domain of signal transducing histidine kinase"/>
    <property type="match status" value="1"/>
</dbReference>
<dbReference type="AlphaFoldDB" id="A0A2K9E293"/>
<dbReference type="InterPro" id="IPR005467">
    <property type="entry name" value="His_kinase_dom"/>
</dbReference>
<evidence type="ECO:0000256" key="4">
    <source>
        <dbReference type="ARBA" id="ARBA00018672"/>
    </source>
</evidence>
<dbReference type="CDD" id="cd16922">
    <property type="entry name" value="HATPase_EvgS-ArcB-TorS-like"/>
    <property type="match status" value="1"/>
</dbReference>
<keyword evidence="10" id="KW-0902">Two-component regulatory system</keyword>
<dbReference type="GO" id="GO:0000155">
    <property type="term" value="F:phosphorelay sensor kinase activity"/>
    <property type="evidence" value="ECO:0007669"/>
    <property type="project" value="InterPro"/>
</dbReference>
<dbReference type="Gene3D" id="1.10.287.130">
    <property type="match status" value="1"/>
</dbReference>
<dbReference type="InterPro" id="IPR011006">
    <property type="entry name" value="CheY-like_superfamily"/>
</dbReference>
<dbReference type="PROSITE" id="PS50109">
    <property type="entry name" value="HIS_KIN"/>
    <property type="match status" value="1"/>
</dbReference>
<dbReference type="InterPro" id="IPR013767">
    <property type="entry name" value="PAS_fold"/>
</dbReference>
<dbReference type="Pfam" id="PF00072">
    <property type="entry name" value="Response_reg"/>
    <property type="match status" value="1"/>
</dbReference>
<comment type="similarity">
    <text evidence="2">In the N-terminal section; belongs to the phytochrome family.</text>
</comment>
<dbReference type="FunFam" id="3.30.565.10:FF:000010">
    <property type="entry name" value="Sensor histidine kinase RcsC"/>
    <property type="match status" value="1"/>
</dbReference>
<sequence>MEECSHINKLIKETERLKITLQSIGDGVITTDSSGNISMMNRAAENLTGWTAGEAKGKPIGEVFVIVNKSTGKPLESPFTYVLKAKKPVGLKKHTVLISKDGKESYISANSAPIINDKNQIRGIVVVFRDITRIIRAERELANEKKNLKLIFDSAPIGMVIVNKHYKIIRTNDSLLGFSNIDGSNIINKKLGEGMCCANSSKFDQHFKNKGECRDCKILKTIDTVFETGKAVYGIEVEQAFLINSEKKRLWLRLNAVPLVLDGEEVVLITFDNITGKKKMEWELKRAKEEAEAANKAKSEFLANMSHEIRTPLNGIIGMTKLTLNTNLDEEQRENINIINSCAHMLLNVINDILDYSKIEAGKMTLESIQFNITALLDEVCKAHMVKAKEKGLEFSYRVDRYLPQNLVGDPNKLSQVLNNLLSNAVKFTDVGEVSITVDVMEVFKNKIKLRFAVSDTGIGISKEDVKKLFKSFSQVDGSITRKYGGTGLGLVISKRIVEMMGGDIWLESEPGRGSTFYFTCELINENGREFNEERCKYDNKGKLNKKLNVLIVEDDEVNQKVLSKAVKCEGHLVTTANNGVEALDLIKRKKFDLVLMDVQMPEMDGIETTRKIREMEEGTENHVPIIAITAHALKGDREKFLLSGMDGYIAKPVKFEELFSTINDIFGVKQHEIVKRYEEDTTKAEEDYQDGKINQDGQVYEKYKLKKSFLDNKSIADYIEDLEKALKKRDKKQIEINAAKIKNIAKEKEEKNISFKILLLARKGSYDEMHRYIDELKKWFLN</sequence>
<protein>
    <recommendedName>
        <fullName evidence="14">Circadian input-output histidine kinase CikA</fullName>
        <ecNumber evidence="3">2.7.13.3</ecNumber>
    </recommendedName>
    <alternativeName>
        <fullName evidence="13">Sensory/regulatory protein RpfC</fullName>
    </alternativeName>
    <alternativeName>
        <fullName evidence="4">Stage 0 sporulation protein A homolog</fullName>
    </alternativeName>
</protein>
<dbReference type="EMBL" id="CP025197">
    <property type="protein sequence ID" value="AUG57862.1"/>
    <property type="molecule type" value="Genomic_DNA"/>
</dbReference>
<evidence type="ECO:0000256" key="1">
    <source>
        <dbReference type="ARBA" id="ARBA00000085"/>
    </source>
</evidence>
<feature type="modified residue" description="4-aspartylphosphate" evidence="15">
    <location>
        <position position="598"/>
    </location>
</feature>
<comment type="function">
    <text evidence="11">May play the central regulatory role in sporulation. It may be an element of the effector pathway responsible for the activation of sporulation genes in response to nutritional stress. Spo0A may act in concert with spo0H (a sigma factor) to control the expression of some genes that are critical to the sporulation process.</text>
</comment>
<evidence type="ECO:0000256" key="11">
    <source>
        <dbReference type="ARBA" id="ARBA00024867"/>
    </source>
</evidence>
<dbReference type="GO" id="GO:0005524">
    <property type="term" value="F:ATP binding"/>
    <property type="evidence" value="ECO:0007669"/>
    <property type="project" value="UniProtKB-KW"/>
</dbReference>
<keyword evidence="16" id="KW-0175">Coiled coil</keyword>
<evidence type="ECO:0000256" key="9">
    <source>
        <dbReference type="ARBA" id="ARBA00022840"/>
    </source>
</evidence>
<dbReference type="CDD" id="cd17546">
    <property type="entry name" value="REC_hyHK_CKI1_RcsC-like"/>
    <property type="match status" value="1"/>
</dbReference>
<dbReference type="EC" id="2.7.13.3" evidence="3"/>
<evidence type="ECO:0000259" key="17">
    <source>
        <dbReference type="PROSITE" id="PS50109"/>
    </source>
</evidence>
<evidence type="ECO:0000256" key="15">
    <source>
        <dbReference type="PROSITE-ProRule" id="PRU00169"/>
    </source>
</evidence>
<dbReference type="SMART" id="SM00388">
    <property type="entry name" value="HisKA"/>
    <property type="match status" value="1"/>
</dbReference>
<dbReference type="InterPro" id="IPR003661">
    <property type="entry name" value="HisK_dim/P_dom"/>
</dbReference>
<dbReference type="InterPro" id="IPR035965">
    <property type="entry name" value="PAS-like_dom_sf"/>
</dbReference>
<evidence type="ECO:0000256" key="10">
    <source>
        <dbReference type="ARBA" id="ARBA00023012"/>
    </source>
</evidence>
<evidence type="ECO:0000256" key="14">
    <source>
        <dbReference type="ARBA" id="ARBA00074306"/>
    </source>
</evidence>
<keyword evidence="5 15" id="KW-0597">Phosphoprotein</keyword>
<keyword evidence="7" id="KW-0547">Nucleotide-binding</keyword>
<keyword evidence="6 21" id="KW-0808">Transferase</keyword>
<evidence type="ECO:0000256" key="13">
    <source>
        <dbReference type="ARBA" id="ARBA00068150"/>
    </source>
</evidence>
<dbReference type="SMART" id="SM00387">
    <property type="entry name" value="HATPase_c"/>
    <property type="match status" value="1"/>
</dbReference>
<evidence type="ECO:0000259" key="19">
    <source>
        <dbReference type="PROSITE" id="PS50112"/>
    </source>
</evidence>
<feature type="coiled-coil region" evidence="16">
    <location>
        <begin position="716"/>
        <end position="752"/>
    </location>
</feature>
<dbReference type="Pfam" id="PF13426">
    <property type="entry name" value="PAS_9"/>
    <property type="match status" value="1"/>
</dbReference>
<dbReference type="InterPro" id="IPR000014">
    <property type="entry name" value="PAS"/>
</dbReference>
<dbReference type="InterPro" id="IPR001789">
    <property type="entry name" value="Sig_transdc_resp-reg_receiver"/>
</dbReference>
<dbReference type="RefSeq" id="WP_101301736.1">
    <property type="nucleotide sequence ID" value="NZ_CP025197.1"/>
</dbReference>
<evidence type="ECO:0000256" key="16">
    <source>
        <dbReference type="SAM" id="Coils"/>
    </source>
</evidence>
<keyword evidence="22" id="KW-1185">Reference proteome</keyword>
<dbReference type="Pfam" id="PF00989">
    <property type="entry name" value="PAS"/>
    <property type="match status" value="1"/>
</dbReference>
<comment type="catalytic activity">
    <reaction evidence="1">
        <text>ATP + protein L-histidine = ADP + protein N-phospho-L-histidine.</text>
        <dbReference type="EC" id="2.7.13.3"/>
    </reaction>
</comment>
<evidence type="ECO:0000259" key="18">
    <source>
        <dbReference type="PROSITE" id="PS50110"/>
    </source>
</evidence>
<feature type="domain" description="PAC" evidence="20">
    <location>
        <begin position="91"/>
        <end position="143"/>
    </location>
</feature>
<dbReference type="PROSITE" id="PS50112">
    <property type="entry name" value="PAS"/>
    <property type="match status" value="1"/>
</dbReference>
<gene>
    <name evidence="21" type="primary">barA</name>
    <name evidence="21" type="ORF">HVS_09825</name>
</gene>
<dbReference type="PROSITE" id="PS50110">
    <property type="entry name" value="RESPONSE_REGULATORY"/>
    <property type="match status" value="1"/>
</dbReference>
<dbReference type="CDD" id="cd00130">
    <property type="entry name" value="PAS"/>
    <property type="match status" value="1"/>
</dbReference>
<dbReference type="InterPro" id="IPR036097">
    <property type="entry name" value="HisK_dim/P_sf"/>
</dbReference>
<dbReference type="SMART" id="SM00091">
    <property type="entry name" value="PAS"/>
    <property type="match status" value="2"/>
</dbReference>
<name>A0A2K9E293_9FIRM</name>
<dbReference type="InterPro" id="IPR036890">
    <property type="entry name" value="HATPase_C_sf"/>
</dbReference>
<keyword evidence="9" id="KW-0067">ATP-binding</keyword>
<proteinExistence type="inferred from homology"/>
<dbReference type="Pfam" id="PF00512">
    <property type="entry name" value="HisKA"/>
    <property type="match status" value="1"/>
</dbReference>
<dbReference type="Gene3D" id="3.30.565.10">
    <property type="entry name" value="Histidine kinase-like ATPase, C-terminal domain"/>
    <property type="match status" value="1"/>
</dbReference>
<feature type="domain" description="Response regulatory" evidence="18">
    <location>
        <begin position="549"/>
        <end position="667"/>
    </location>
</feature>
<dbReference type="PROSITE" id="PS50113">
    <property type="entry name" value="PAC"/>
    <property type="match status" value="1"/>
</dbReference>
<reference evidence="21 22" key="1">
    <citation type="submission" date="2017-12" db="EMBL/GenBank/DDBJ databases">
        <title>Complete genome sequence of Herbivorax saccincola GGR1, a novel Cellulosome-producing hydrolytic bacterium in a thermophilic biogas plant, established by Illumina and Nanopore MinION sequencing.</title>
        <authorList>
            <person name="Pechtl A."/>
            <person name="Ruckert C."/>
            <person name="Koeck D.E."/>
            <person name="Maus I."/>
            <person name="Winkler A."/>
            <person name="Kalinowski J."/>
            <person name="Puhler A."/>
            <person name="Schwarz W.W."/>
            <person name="Zverlov V.V."/>
            <person name="Schluter A."/>
            <person name="Liebl W."/>
        </authorList>
    </citation>
    <scope>NUCLEOTIDE SEQUENCE [LARGE SCALE GENOMIC DNA]</scope>
    <source>
        <strain evidence="22">SR1</strain>
    </source>
</reference>
<evidence type="ECO:0000259" key="20">
    <source>
        <dbReference type="PROSITE" id="PS50113"/>
    </source>
</evidence>
<dbReference type="SUPFAM" id="SSF52172">
    <property type="entry name" value="CheY-like"/>
    <property type="match status" value="1"/>
</dbReference>